<keyword evidence="1" id="KW-0472">Membrane</keyword>
<gene>
    <name evidence="2" type="ORF">TQ35_007600</name>
</gene>
<name>A0AAE3K211_9CREN</name>
<evidence type="ECO:0000313" key="2">
    <source>
        <dbReference type="EMBL" id="MCL7344420.1"/>
    </source>
</evidence>
<evidence type="ECO:0000256" key="1">
    <source>
        <dbReference type="SAM" id="Phobius"/>
    </source>
</evidence>
<dbReference type="EMBL" id="JZWS02000008">
    <property type="protein sequence ID" value="MCL7344420.1"/>
    <property type="molecule type" value="Genomic_DNA"/>
</dbReference>
<sequence length="85" mass="9832">MDLALTLNRATGKAVMFLLLVLSRLISIPWFYQFMEYLFSFPDSSFYGFFLNIAMILILCLLIIMASIVRLNAILRKNKQGTFTQ</sequence>
<keyword evidence="1" id="KW-1133">Transmembrane helix</keyword>
<reference evidence="2" key="1">
    <citation type="submission" date="2022-05" db="EMBL/GenBank/DDBJ databases">
        <title>Metagenome Sequencing of an Archaeal-Dominated Microbial Community from a Hot Spring at the Los Azufres Geothermal Field, Mexico.</title>
        <authorList>
            <person name="Marin-Paredes R."/>
            <person name="Martinez-Romero E."/>
            <person name="Servin-Garciduenas L.E."/>
        </authorList>
    </citation>
    <scope>NUCLEOTIDE SEQUENCE</scope>
    <source>
        <strain evidence="2">AZ1-454</strain>
    </source>
</reference>
<feature type="transmembrane region" description="Helical" evidence="1">
    <location>
        <begin position="44"/>
        <end position="69"/>
    </location>
</feature>
<proteinExistence type="predicted"/>
<accession>A0AAE3K211</accession>
<feature type="transmembrane region" description="Helical" evidence="1">
    <location>
        <begin position="12"/>
        <end position="32"/>
    </location>
</feature>
<keyword evidence="1" id="KW-0812">Transmembrane</keyword>
<protein>
    <submittedName>
        <fullName evidence="2">Uncharacterized protein</fullName>
    </submittedName>
</protein>
<comment type="caution">
    <text evidence="2">The sequence shown here is derived from an EMBL/GenBank/DDBJ whole genome shotgun (WGS) entry which is preliminary data.</text>
</comment>
<organism evidence="2">
    <name type="scientific">Candidatus Aramenus sulfurataquae</name>
    <dbReference type="NCBI Taxonomy" id="1326980"/>
    <lineage>
        <taxon>Archaea</taxon>
        <taxon>Thermoproteota</taxon>
        <taxon>Thermoprotei</taxon>
        <taxon>Sulfolobales</taxon>
        <taxon>Sulfolobaceae</taxon>
        <taxon>Candidatus Aramenus</taxon>
    </lineage>
</organism>
<dbReference type="AlphaFoldDB" id="A0AAE3K211"/>